<dbReference type="GO" id="GO:0005886">
    <property type="term" value="C:plasma membrane"/>
    <property type="evidence" value="ECO:0007669"/>
    <property type="project" value="TreeGrafter"/>
</dbReference>
<dbReference type="InterPro" id="IPR013783">
    <property type="entry name" value="Ig-like_fold"/>
</dbReference>
<dbReference type="Pfam" id="PF00194">
    <property type="entry name" value="Carb_anhydrase"/>
    <property type="match status" value="1"/>
</dbReference>
<dbReference type="Proteomes" id="UP001346869">
    <property type="component" value="Unassembled WGS sequence"/>
</dbReference>
<feature type="compositionally biased region" description="Basic and acidic residues" evidence="2">
    <location>
        <begin position="401"/>
        <end position="413"/>
    </location>
</feature>
<reference evidence="5 6" key="1">
    <citation type="journal article" date="2023" name="Genes (Basel)">
        <title>Chromosome-Level Genome Assembly and Circadian Gene Repertoire of the Patagonia Blennie Eleginops maclovinus-The Closest Ancestral Proxy of Antarctic Cryonotothenioids.</title>
        <authorList>
            <person name="Cheng C.C."/>
            <person name="Rivera-Colon A.G."/>
            <person name="Minhas B.F."/>
            <person name="Wilson L."/>
            <person name="Rayamajhi N."/>
            <person name="Vargas-Chacoff L."/>
            <person name="Catchen J.M."/>
        </authorList>
    </citation>
    <scope>NUCLEOTIDE SEQUENCE [LARGE SCALE GENOMIC DNA]</scope>
    <source>
        <strain evidence="5">JMC-PN-2008</strain>
    </source>
</reference>
<dbReference type="GO" id="GO:0008270">
    <property type="term" value="F:zinc ion binding"/>
    <property type="evidence" value="ECO:0007669"/>
    <property type="project" value="InterPro"/>
</dbReference>
<comment type="similarity">
    <text evidence="1">Belongs to the alpha-carbonic anhydrase family.</text>
</comment>
<evidence type="ECO:0000259" key="3">
    <source>
        <dbReference type="PROSITE" id="PS50853"/>
    </source>
</evidence>
<accession>A0AAN7XXI2</accession>
<evidence type="ECO:0000256" key="2">
    <source>
        <dbReference type="SAM" id="MobiDB-lite"/>
    </source>
</evidence>
<feature type="compositionally biased region" description="Polar residues" evidence="2">
    <location>
        <begin position="314"/>
        <end position="324"/>
    </location>
</feature>
<dbReference type="PROSITE" id="PS51144">
    <property type="entry name" value="ALPHA_CA_2"/>
    <property type="match status" value="1"/>
</dbReference>
<dbReference type="InterPro" id="IPR003961">
    <property type="entry name" value="FN3_dom"/>
</dbReference>
<feature type="region of interest" description="Disordered" evidence="2">
    <location>
        <begin position="314"/>
        <end position="491"/>
    </location>
</feature>
<dbReference type="SUPFAM" id="SSF51069">
    <property type="entry name" value="Carbonic anhydrase"/>
    <property type="match status" value="1"/>
</dbReference>
<dbReference type="InterPro" id="IPR001148">
    <property type="entry name" value="CA_dom"/>
</dbReference>
<feature type="domain" description="Alpha-carbonic anhydrase" evidence="4">
    <location>
        <begin position="1"/>
        <end position="101"/>
    </location>
</feature>
<gene>
    <name evidence="5" type="ORF">PBY51_012591</name>
</gene>
<dbReference type="EMBL" id="JAUZQC010000004">
    <property type="protein sequence ID" value="KAK5871848.1"/>
    <property type="molecule type" value="Genomic_DNA"/>
</dbReference>
<dbReference type="AlphaFoldDB" id="A0AAN7XXI2"/>
<name>A0AAN7XXI2_ELEMC</name>
<dbReference type="Gene3D" id="2.60.40.10">
    <property type="entry name" value="Immunoglobulins"/>
    <property type="match status" value="1"/>
</dbReference>
<reference evidence="5 6" key="2">
    <citation type="journal article" date="2023" name="Mol. Biol. Evol.">
        <title>Genomics of Secondarily Temperate Adaptation in the Only Non-Antarctic Icefish.</title>
        <authorList>
            <person name="Rivera-Colon A.G."/>
            <person name="Rayamajhi N."/>
            <person name="Minhas B.F."/>
            <person name="Madrigal G."/>
            <person name="Bilyk K.T."/>
            <person name="Yoon V."/>
            <person name="Hune M."/>
            <person name="Gregory S."/>
            <person name="Cheng C.H.C."/>
            <person name="Catchen J.M."/>
        </authorList>
    </citation>
    <scope>NUCLEOTIDE SEQUENCE [LARGE SCALE GENOMIC DNA]</scope>
    <source>
        <strain evidence="5">JMC-PN-2008</strain>
    </source>
</reference>
<sequence length="509" mass="55651">MDTAASQEKETVLEPFVLKDLLPSALGSYYRYTGSLTTPPCSKVVEWIIFSRPIYVSYKQLEAFYSIFTTEQQDHVKSVEYLRSNFRPIQSLDHRHVFKSAVKDAWMPDLTDSSSGPYGTEASRACSSAPNNMKVQHVNVSALVVRWARPEVTYHPPILHFLVSYSWTTHDDSYEETHLTDAKHKLEAVISPVSPDVLYLFRVQAICMNDMRSDFSQSMLFRANTTRIFEGTRIVKTGMPTVSPASSADMAPISSGSSTWTSSGIPFSFVSMATGIGPSSSGSQATVASVVTSTLLAGLGFSGGVISSFPSSVWPSRAPTNNPPSARHNSELNKDASASAVTTAAAKDNSETEGEDKENSKGQGEDGESEGEDKDEEEEEEEEKDKKKKGRKGSGGMGEAGSKDNRTAVKEPPNETPDATAKEKEPDPMNMPPDEDTHLEAYTHNQPEPRTEATVQTAELPALKDPAGTRSSGRDRKHRSFSINTGESPLCMSKRSCLEPQQDWCEGGY</sequence>
<dbReference type="Gene3D" id="3.10.200.10">
    <property type="entry name" value="Alpha carbonic anhydrase"/>
    <property type="match status" value="1"/>
</dbReference>
<dbReference type="GO" id="GO:0004089">
    <property type="term" value="F:carbonate dehydratase activity"/>
    <property type="evidence" value="ECO:0007669"/>
    <property type="project" value="InterPro"/>
</dbReference>
<dbReference type="SMART" id="SM00060">
    <property type="entry name" value="FN3"/>
    <property type="match status" value="1"/>
</dbReference>
<dbReference type="CDD" id="cd00063">
    <property type="entry name" value="FN3"/>
    <property type="match status" value="1"/>
</dbReference>
<evidence type="ECO:0000256" key="1">
    <source>
        <dbReference type="ARBA" id="ARBA00010718"/>
    </source>
</evidence>
<evidence type="ECO:0000313" key="5">
    <source>
        <dbReference type="EMBL" id="KAK5871848.1"/>
    </source>
</evidence>
<dbReference type="PANTHER" id="PTHR18952">
    <property type="entry name" value="CARBONIC ANHYDRASE"/>
    <property type="match status" value="1"/>
</dbReference>
<dbReference type="InterPro" id="IPR023561">
    <property type="entry name" value="Carbonic_anhydrase_a-class"/>
</dbReference>
<dbReference type="PANTHER" id="PTHR18952:SF84">
    <property type="entry name" value="CARBONIC ANHYDRASE 14"/>
    <property type="match status" value="1"/>
</dbReference>
<dbReference type="SMART" id="SM01057">
    <property type="entry name" value="Carb_anhydrase"/>
    <property type="match status" value="1"/>
</dbReference>
<protein>
    <submittedName>
        <fullName evidence="5">Uncharacterized protein</fullName>
    </submittedName>
</protein>
<keyword evidence="6" id="KW-1185">Reference proteome</keyword>
<organism evidence="5 6">
    <name type="scientific">Eleginops maclovinus</name>
    <name type="common">Patagonian blennie</name>
    <name type="synonym">Eleginus maclovinus</name>
    <dbReference type="NCBI Taxonomy" id="56733"/>
    <lineage>
        <taxon>Eukaryota</taxon>
        <taxon>Metazoa</taxon>
        <taxon>Chordata</taxon>
        <taxon>Craniata</taxon>
        <taxon>Vertebrata</taxon>
        <taxon>Euteleostomi</taxon>
        <taxon>Actinopterygii</taxon>
        <taxon>Neopterygii</taxon>
        <taxon>Teleostei</taxon>
        <taxon>Neoteleostei</taxon>
        <taxon>Acanthomorphata</taxon>
        <taxon>Eupercaria</taxon>
        <taxon>Perciformes</taxon>
        <taxon>Notothenioidei</taxon>
        <taxon>Eleginopidae</taxon>
        <taxon>Eleginops</taxon>
    </lineage>
</organism>
<feature type="compositionally biased region" description="Acidic residues" evidence="2">
    <location>
        <begin position="365"/>
        <end position="383"/>
    </location>
</feature>
<feature type="compositionally biased region" description="Basic and acidic residues" evidence="2">
    <location>
        <begin position="435"/>
        <end position="451"/>
    </location>
</feature>
<comment type="caution">
    <text evidence="5">The sequence shown here is derived from an EMBL/GenBank/DDBJ whole genome shotgun (WGS) entry which is preliminary data.</text>
</comment>
<evidence type="ECO:0000259" key="4">
    <source>
        <dbReference type="PROSITE" id="PS51144"/>
    </source>
</evidence>
<evidence type="ECO:0000313" key="6">
    <source>
        <dbReference type="Proteomes" id="UP001346869"/>
    </source>
</evidence>
<proteinExistence type="inferred from homology"/>
<dbReference type="InterPro" id="IPR036398">
    <property type="entry name" value="CA_dom_sf"/>
</dbReference>
<dbReference type="PROSITE" id="PS50853">
    <property type="entry name" value="FN3"/>
    <property type="match status" value="1"/>
</dbReference>
<feature type="compositionally biased region" description="Low complexity" evidence="2">
    <location>
        <begin position="336"/>
        <end position="346"/>
    </location>
</feature>
<dbReference type="InterPro" id="IPR036116">
    <property type="entry name" value="FN3_sf"/>
</dbReference>
<feature type="domain" description="Fibronectin type-III" evidence="3">
    <location>
        <begin position="129"/>
        <end position="228"/>
    </location>
</feature>
<dbReference type="SUPFAM" id="SSF49265">
    <property type="entry name" value="Fibronectin type III"/>
    <property type="match status" value="1"/>
</dbReference>
<dbReference type="Pfam" id="PF00041">
    <property type="entry name" value="fn3"/>
    <property type="match status" value="1"/>
</dbReference>